<dbReference type="InterPro" id="IPR056823">
    <property type="entry name" value="TEN-like_YD-shell"/>
</dbReference>
<gene>
    <name evidence="3" type="ORF">HII30_03830</name>
</gene>
<dbReference type="Proteomes" id="UP000565468">
    <property type="component" value="Unassembled WGS sequence"/>
</dbReference>
<feature type="domain" description="Teneurin-like YD-shell" evidence="2">
    <location>
        <begin position="30"/>
        <end position="312"/>
    </location>
</feature>
<comment type="caution">
    <text evidence="3">The sequence shown here is derived from an EMBL/GenBank/DDBJ whole genome shotgun (WGS) entry which is preliminary data.</text>
</comment>
<feature type="non-terminal residue" evidence="3">
    <location>
        <position position="1"/>
    </location>
</feature>
<protein>
    <submittedName>
        <fullName evidence="3">RHS repeat-associated core domain-containing protein</fullName>
    </submittedName>
</protein>
<dbReference type="PANTHER" id="PTHR32305:SF15">
    <property type="entry name" value="PROTEIN RHSA-RELATED"/>
    <property type="match status" value="1"/>
</dbReference>
<dbReference type="PANTHER" id="PTHR32305">
    <property type="match status" value="1"/>
</dbReference>
<dbReference type="NCBIfam" id="TIGR03696">
    <property type="entry name" value="Rhs_assc_core"/>
    <property type="match status" value="1"/>
</dbReference>
<accession>A0A848M3T6</accession>
<organism evidence="3 4">
    <name type="scientific">Paenibacillus lemnae</name>
    <dbReference type="NCBI Taxonomy" id="1330551"/>
    <lineage>
        <taxon>Bacteria</taxon>
        <taxon>Bacillati</taxon>
        <taxon>Bacillota</taxon>
        <taxon>Bacilli</taxon>
        <taxon>Bacillales</taxon>
        <taxon>Paenibacillaceae</taxon>
        <taxon>Paenibacillus</taxon>
    </lineage>
</organism>
<evidence type="ECO:0000259" key="2">
    <source>
        <dbReference type="Pfam" id="PF25023"/>
    </source>
</evidence>
<dbReference type="AlphaFoldDB" id="A0A848M3T6"/>
<reference evidence="3 4" key="1">
    <citation type="submission" date="2020-04" db="EMBL/GenBank/DDBJ databases">
        <title>Paenibacillus algicola sp. nov., a novel marine bacterium producing alginate lyase.</title>
        <authorList>
            <person name="Huang H."/>
        </authorList>
    </citation>
    <scope>NUCLEOTIDE SEQUENCE [LARGE SCALE GENOMIC DNA]</scope>
    <source>
        <strain evidence="3 4">L7-75</strain>
    </source>
</reference>
<dbReference type="InterPro" id="IPR050708">
    <property type="entry name" value="T6SS_VgrG/RHS"/>
</dbReference>
<keyword evidence="1" id="KW-0677">Repeat</keyword>
<dbReference type="EMBL" id="JABBPN010000002">
    <property type="protein sequence ID" value="NMO94919.1"/>
    <property type="molecule type" value="Genomic_DNA"/>
</dbReference>
<dbReference type="Pfam" id="PF25023">
    <property type="entry name" value="TEN_YD-shell"/>
    <property type="match status" value="1"/>
</dbReference>
<dbReference type="RefSeq" id="WP_169503661.1">
    <property type="nucleotide sequence ID" value="NZ_JABBPN010000002.1"/>
</dbReference>
<dbReference type="Gene3D" id="2.180.10.10">
    <property type="entry name" value="RHS repeat-associated core"/>
    <property type="match status" value="2"/>
</dbReference>
<evidence type="ECO:0000313" key="3">
    <source>
        <dbReference type="EMBL" id="NMO94919.1"/>
    </source>
</evidence>
<name>A0A848M3T6_PAELE</name>
<sequence length="333" mass="38029">EAEYIYRDNLDTTDPNYKKSSQLYQTKLADGQLMTTYLRDGFGRLSTLTQSGPAFTETYEYGHDDNDNIISRSEGTTNGEFTYDALNRILTSTEGSEIYTYDAKGNRLTLQSSIQSPHTDNVEYTYDDAEQLSTVQRGGAEVTYRYNGDGLMTERTETVSGVASTTRYYYDGMNIVAEGTVHAGQVTFKARYVRGAQLIYREDAEGKAYYLQNGHGDITALRQADGTLLSEYAYDIWGSPLPESDQEAGTENQVENPFRYSGEYWDESTGLQYLRSRWYDPGLGRFIQEDRFEGYMNRPSSLNPYVYVENNPLRYIDPKGYAPEWIEEAWGWI</sequence>
<evidence type="ECO:0000313" key="4">
    <source>
        <dbReference type="Proteomes" id="UP000565468"/>
    </source>
</evidence>
<keyword evidence="4" id="KW-1185">Reference proteome</keyword>
<dbReference type="InterPro" id="IPR022385">
    <property type="entry name" value="Rhs_assc_core"/>
</dbReference>
<proteinExistence type="predicted"/>
<evidence type="ECO:0000256" key="1">
    <source>
        <dbReference type="ARBA" id="ARBA00022737"/>
    </source>
</evidence>